<keyword evidence="1" id="KW-0472">Membrane</keyword>
<dbReference type="Proteomes" id="UP000229497">
    <property type="component" value="Unassembled WGS sequence"/>
</dbReference>
<name>A0A2H0KM87_9BACT</name>
<feature type="transmembrane region" description="Helical" evidence="1">
    <location>
        <begin position="6"/>
        <end position="28"/>
    </location>
</feature>
<evidence type="ECO:0000313" key="3">
    <source>
        <dbReference type="Proteomes" id="UP000229497"/>
    </source>
</evidence>
<protein>
    <recommendedName>
        <fullName evidence="4">Polymerase nucleotidyl transferase domain-containing protein</fullName>
    </recommendedName>
</protein>
<evidence type="ECO:0000313" key="2">
    <source>
        <dbReference type="EMBL" id="PIQ71494.1"/>
    </source>
</evidence>
<feature type="transmembrane region" description="Helical" evidence="1">
    <location>
        <begin position="144"/>
        <end position="162"/>
    </location>
</feature>
<evidence type="ECO:0008006" key="4">
    <source>
        <dbReference type="Google" id="ProtNLM"/>
    </source>
</evidence>
<comment type="caution">
    <text evidence="2">The sequence shown here is derived from an EMBL/GenBank/DDBJ whole genome shotgun (WGS) entry which is preliminary data.</text>
</comment>
<dbReference type="AlphaFoldDB" id="A0A2H0KM87"/>
<keyword evidence="1" id="KW-0812">Transmembrane</keyword>
<gene>
    <name evidence="2" type="ORF">COV87_03125</name>
</gene>
<reference evidence="2 3" key="1">
    <citation type="submission" date="2017-09" db="EMBL/GenBank/DDBJ databases">
        <title>Depth-based differentiation of microbial function through sediment-hosted aquifers and enrichment of novel symbionts in the deep terrestrial subsurface.</title>
        <authorList>
            <person name="Probst A.J."/>
            <person name="Ladd B."/>
            <person name="Jarett J.K."/>
            <person name="Geller-Mcgrath D.E."/>
            <person name="Sieber C.M."/>
            <person name="Emerson J.B."/>
            <person name="Anantharaman K."/>
            <person name="Thomas B.C."/>
            <person name="Malmstrom R."/>
            <person name="Stieglmeier M."/>
            <person name="Klingl A."/>
            <person name="Woyke T."/>
            <person name="Ryan C.M."/>
            <person name="Banfield J.F."/>
        </authorList>
    </citation>
    <scope>NUCLEOTIDE SEQUENCE [LARGE SCALE GENOMIC DNA]</scope>
    <source>
        <strain evidence="2">CG11_big_fil_rev_8_21_14_0_20_37_16</strain>
    </source>
</reference>
<proteinExistence type="predicted"/>
<feature type="transmembrane region" description="Helical" evidence="1">
    <location>
        <begin position="182"/>
        <end position="207"/>
    </location>
</feature>
<accession>A0A2H0KM87</accession>
<dbReference type="EMBL" id="PCVK01000089">
    <property type="protein sequence ID" value="PIQ71494.1"/>
    <property type="molecule type" value="Genomic_DNA"/>
</dbReference>
<evidence type="ECO:0000256" key="1">
    <source>
        <dbReference type="SAM" id="Phobius"/>
    </source>
</evidence>
<sequence>MRKHLSLVLEYFAFFSYVPSFSEIYTFFPKKITKKDLKELLIREIKGKTIVKSQRLQDYKLFSLFHCSTNHYSPSTPLRASISSNPSRYTLPQYSITALSRHSRVVQRAIDLWSKGGNPRRLDPCLRRDDNTKRIQIYMNSLRLFPFIRFVGITGATAMNGYSPFDDIDLFIITRKSALWTARFFVVVLAKLLGIYGGVGVCLNLFFDEGNMTIPLVKQNSYIAHELLQMKPIVDKENMYSALLEANAWIFTIFPNIRSVIPASSKGRLTSGQKAGIQDDWIPASAGMTQKIDLFFKSLQLPIIKKNKTGFRITNHQLWLFRHDFEEKLKRKDLGR</sequence>
<keyword evidence="1" id="KW-1133">Transmembrane helix</keyword>
<organism evidence="2 3">
    <name type="scientific">Candidatus Roizmanbacteria bacterium CG11_big_fil_rev_8_21_14_0_20_37_16</name>
    <dbReference type="NCBI Taxonomy" id="1974857"/>
    <lineage>
        <taxon>Bacteria</taxon>
        <taxon>Candidatus Roizmaniibacteriota</taxon>
    </lineage>
</organism>